<evidence type="ECO:0000313" key="3">
    <source>
        <dbReference type="Proteomes" id="UP001236663"/>
    </source>
</evidence>
<evidence type="ECO:0000313" key="2">
    <source>
        <dbReference type="EMBL" id="MDN3689348.1"/>
    </source>
</evidence>
<accession>A0ABT8C967</accession>
<dbReference type="RefSeq" id="WP_163386248.1">
    <property type="nucleotide sequence ID" value="NZ_JAUFQS010000026.1"/>
</dbReference>
<reference evidence="3" key="1">
    <citation type="journal article" date="2019" name="Int. J. Syst. Evol. Microbiol.">
        <title>The Global Catalogue of Microorganisms (GCM) 10K type strain sequencing project: providing services to taxonomists for standard genome sequencing and annotation.</title>
        <authorList>
            <consortium name="The Broad Institute Genomics Platform"/>
            <consortium name="The Broad Institute Genome Sequencing Center for Infectious Disease"/>
            <person name="Wu L."/>
            <person name="Ma J."/>
        </authorList>
    </citation>
    <scope>NUCLEOTIDE SEQUENCE [LARGE SCALE GENOMIC DNA]</scope>
    <source>
        <strain evidence="3">CECT 7706</strain>
    </source>
</reference>
<organism evidence="2 3">
    <name type="scientific">Cyclobacterium jeungdonense</name>
    <dbReference type="NCBI Taxonomy" id="708087"/>
    <lineage>
        <taxon>Bacteria</taxon>
        <taxon>Pseudomonadati</taxon>
        <taxon>Bacteroidota</taxon>
        <taxon>Cytophagia</taxon>
        <taxon>Cytophagales</taxon>
        <taxon>Cyclobacteriaceae</taxon>
        <taxon>Cyclobacterium</taxon>
    </lineage>
</organism>
<comment type="caution">
    <text evidence="2">The sequence shown here is derived from an EMBL/GenBank/DDBJ whole genome shotgun (WGS) entry which is preliminary data.</text>
</comment>
<evidence type="ECO:0000256" key="1">
    <source>
        <dbReference type="SAM" id="Phobius"/>
    </source>
</evidence>
<dbReference type="Proteomes" id="UP001236663">
    <property type="component" value="Unassembled WGS sequence"/>
</dbReference>
<keyword evidence="3" id="KW-1185">Reference proteome</keyword>
<feature type="transmembrane region" description="Helical" evidence="1">
    <location>
        <begin position="113"/>
        <end position="138"/>
    </location>
</feature>
<evidence type="ECO:0008006" key="4">
    <source>
        <dbReference type="Google" id="ProtNLM"/>
    </source>
</evidence>
<proteinExistence type="predicted"/>
<dbReference type="EMBL" id="JAUFQS010000026">
    <property type="protein sequence ID" value="MDN3689348.1"/>
    <property type="molecule type" value="Genomic_DNA"/>
</dbReference>
<keyword evidence="1" id="KW-0472">Membrane</keyword>
<feature type="transmembrane region" description="Helical" evidence="1">
    <location>
        <begin position="144"/>
        <end position="164"/>
    </location>
</feature>
<feature type="transmembrane region" description="Helical" evidence="1">
    <location>
        <begin position="74"/>
        <end position="93"/>
    </location>
</feature>
<sequence>MAKLWFCGIIFITALYFGSGGYIILQNEQLYEKAQTLEKNEVVYKGVTFYNKETMIAAREQDLIIRVYPYAMKIPSFLSFLLTAVSFGIIGALGKVINDTLQKNVIFKETPNLLLVPIQGGIIGIIILGVSYAIPIILTNENVSLKPISIVFLSLFGGIFYMNFYEWFTSVIDRILFIQDDNTNP</sequence>
<gene>
    <name evidence="2" type="ORF">QWZ15_16055</name>
</gene>
<name>A0ABT8C967_9BACT</name>
<keyword evidence="1" id="KW-1133">Transmembrane helix</keyword>
<protein>
    <recommendedName>
        <fullName evidence="4">MotA/TolQ/ExbB proton channel family protein</fullName>
    </recommendedName>
</protein>
<keyword evidence="1" id="KW-0812">Transmembrane</keyword>